<reference evidence="5 6" key="1">
    <citation type="submission" date="2017-11" db="EMBL/GenBank/DDBJ databases">
        <authorList>
            <person name="Han C.G."/>
        </authorList>
    </citation>
    <scope>NUCLEOTIDE SEQUENCE [LARGE SCALE GENOMIC DNA]</scope>
    <source>
        <strain evidence="5 6">A10</strain>
    </source>
</reference>
<dbReference type="Pfam" id="PF13377">
    <property type="entry name" value="Peripla_BP_3"/>
    <property type="match status" value="1"/>
</dbReference>
<evidence type="ECO:0000256" key="1">
    <source>
        <dbReference type="ARBA" id="ARBA00023015"/>
    </source>
</evidence>
<evidence type="ECO:0000313" key="6">
    <source>
        <dbReference type="Proteomes" id="UP000234667"/>
    </source>
</evidence>
<protein>
    <submittedName>
        <fullName evidence="5">Transcriptional regulator</fullName>
    </submittedName>
</protein>
<keyword evidence="3" id="KW-0804">Transcription</keyword>
<dbReference type="AlphaFoldDB" id="A0A2J5NXX1"/>
<dbReference type="SUPFAM" id="SSF53822">
    <property type="entry name" value="Periplasmic binding protein-like I"/>
    <property type="match status" value="1"/>
</dbReference>
<sequence>VTFMVPALSSVKVPVTEMIKESINRLIFMLDGGDFKFQQIFPGELIERDSMVPGPHA</sequence>
<keyword evidence="2" id="KW-0238">DNA-binding</keyword>
<name>A0A2J5NXX1_9ENTR</name>
<comment type="caution">
    <text evidence="5">The sequence shown here is derived from an EMBL/GenBank/DDBJ whole genome shotgun (WGS) entry which is preliminary data.</text>
</comment>
<evidence type="ECO:0000256" key="2">
    <source>
        <dbReference type="ARBA" id="ARBA00023125"/>
    </source>
</evidence>
<dbReference type="InterPro" id="IPR028082">
    <property type="entry name" value="Peripla_BP_I"/>
</dbReference>
<keyword evidence="1" id="KW-0805">Transcription regulation</keyword>
<organism evidence="5 6">
    <name type="scientific">Klebsiella michiganensis</name>
    <dbReference type="NCBI Taxonomy" id="1134687"/>
    <lineage>
        <taxon>Bacteria</taxon>
        <taxon>Pseudomonadati</taxon>
        <taxon>Pseudomonadota</taxon>
        <taxon>Gammaproteobacteria</taxon>
        <taxon>Enterobacterales</taxon>
        <taxon>Enterobacteriaceae</taxon>
        <taxon>Klebsiella/Raoultella group</taxon>
        <taxon>Klebsiella</taxon>
    </lineage>
</organism>
<proteinExistence type="predicted"/>
<dbReference type="GO" id="GO:0003677">
    <property type="term" value="F:DNA binding"/>
    <property type="evidence" value="ECO:0007669"/>
    <property type="project" value="UniProtKB-KW"/>
</dbReference>
<feature type="non-terminal residue" evidence="5">
    <location>
        <position position="1"/>
    </location>
</feature>
<dbReference type="Proteomes" id="UP000234667">
    <property type="component" value="Unassembled WGS sequence"/>
</dbReference>
<feature type="domain" description="Transcriptional regulator LacI/GalR-like sensor" evidence="4">
    <location>
        <begin position="3"/>
        <end position="50"/>
    </location>
</feature>
<gene>
    <name evidence="5" type="ORF">CWN49_35485</name>
</gene>
<evidence type="ECO:0000313" key="5">
    <source>
        <dbReference type="EMBL" id="PLO58623.1"/>
    </source>
</evidence>
<dbReference type="EMBL" id="PIDR01002041">
    <property type="protein sequence ID" value="PLO58623.1"/>
    <property type="molecule type" value="Genomic_DNA"/>
</dbReference>
<accession>A0A2J5NXX1</accession>
<reference evidence="5 6" key="2">
    <citation type="submission" date="2018-01" db="EMBL/GenBank/DDBJ databases">
        <title>Genomic study of Klebsiella pneumoniae.</title>
        <authorList>
            <person name="Yang Y."/>
            <person name="Bicalho R."/>
        </authorList>
    </citation>
    <scope>NUCLEOTIDE SEQUENCE [LARGE SCALE GENOMIC DNA]</scope>
    <source>
        <strain evidence="5 6">A10</strain>
    </source>
</reference>
<dbReference type="Gene3D" id="3.40.50.2300">
    <property type="match status" value="1"/>
</dbReference>
<dbReference type="InterPro" id="IPR046335">
    <property type="entry name" value="LacI/GalR-like_sensor"/>
</dbReference>
<evidence type="ECO:0000259" key="4">
    <source>
        <dbReference type="Pfam" id="PF13377"/>
    </source>
</evidence>
<evidence type="ECO:0000256" key="3">
    <source>
        <dbReference type="ARBA" id="ARBA00023163"/>
    </source>
</evidence>